<evidence type="ECO:0000313" key="3">
    <source>
        <dbReference type="EMBL" id="NYF89848.1"/>
    </source>
</evidence>
<name>A0A852VA83_9BACT</name>
<feature type="transmembrane region" description="Helical" evidence="1">
    <location>
        <begin position="251"/>
        <end position="273"/>
    </location>
</feature>
<feature type="transmembrane region" description="Helical" evidence="1">
    <location>
        <begin position="83"/>
        <end position="105"/>
    </location>
</feature>
<dbReference type="AlphaFoldDB" id="A0A852VA83"/>
<feature type="transmembrane region" description="Helical" evidence="1">
    <location>
        <begin position="41"/>
        <end position="62"/>
    </location>
</feature>
<evidence type="ECO:0000259" key="2">
    <source>
        <dbReference type="Pfam" id="PF01757"/>
    </source>
</evidence>
<dbReference type="EMBL" id="JACCCU010000001">
    <property type="protein sequence ID" value="NYF89848.1"/>
    <property type="molecule type" value="Genomic_DNA"/>
</dbReference>
<keyword evidence="1" id="KW-1133">Transmembrane helix</keyword>
<dbReference type="Proteomes" id="UP000564385">
    <property type="component" value="Unassembled WGS sequence"/>
</dbReference>
<accession>A0A852VA83</accession>
<keyword evidence="1" id="KW-0472">Membrane</keyword>
<feature type="transmembrane region" description="Helical" evidence="1">
    <location>
        <begin position="162"/>
        <end position="183"/>
    </location>
</feature>
<evidence type="ECO:0000313" key="4">
    <source>
        <dbReference type="Proteomes" id="UP000564385"/>
    </source>
</evidence>
<dbReference type="InterPro" id="IPR002656">
    <property type="entry name" value="Acyl_transf_3_dom"/>
</dbReference>
<evidence type="ECO:0000256" key="1">
    <source>
        <dbReference type="SAM" id="Phobius"/>
    </source>
</evidence>
<sequence length="370" mass="41411">MDAIRAIAAFLVLAGHARMLFFGEHQLHRNPAAAGASALGLGGQAVMVFFVLSGFLVGGSAWRSIQEGRWSWRKYLFQRMTRLWIVLIPALIVGGIFDHVGMQFLYSNGGIYSAPPGQGMIEPTLGAAMGLKVLAGNAFFFQKILVPSYGTNAAMWSLANEFWYYMLFPLLLLIFVGRTPVILRVLFGLIAACILMLIGIKIAGLFLVWLLGFGVSTLELTIPPRFRRPATIVALLQFLAVVTVLRRYQTHFVLTASAIGLSFALFLYVILHARQPVNSLSYQRVATTLSKSSYTLYLVHLPFLVFLVGLVNKPWHAWPKRPTYLLLSILFVVIAYSYAWIMYLLFERNTDAIRKRLFERRSLAAPAVRS</sequence>
<feature type="domain" description="Acyltransferase 3" evidence="2">
    <location>
        <begin position="1"/>
        <end position="338"/>
    </location>
</feature>
<feature type="transmembrane region" description="Helical" evidence="1">
    <location>
        <begin position="324"/>
        <end position="346"/>
    </location>
</feature>
<keyword evidence="1" id="KW-0812">Transmembrane</keyword>
<protein>
    <submittedName>
        <fullName evidence="3">Peptidoglycan/LPS O-acetylase OafA/YrhL</fullName>
    </submittedName>
</protein>
<feature type="transmembrane region" description="Helical" evidence="1">
    <location>
        <begin position="226"/>
        <end position="245"/>
    </location>
</feature>
<dbReference type="GO" id="GO:0000271">
    <property type="term" value="P:polysaccharide biosynthetic process"/>
    <property type="evidence" value="ECO:0007669"/>
    <property type="project" value="TreeGrafter"/>
</dbReference>
<organism evidence="3 4">
    <name type="scientific">Tunturiibacter lichenicola</name>
    <dbReference type="NCBI Taxonomy" id="2051959"/>
    <lineage>
        <taxon>Bacteria</taxon>
        <taxon>Pseudomonadati</taxon>
        <taxon>Acidobacteriota</taxon>
        <taxon>Terriglobia</taxon>
        <taxon>Terriglobales</taxon>
        <taxon>Acidobacteriaceae</taxon>
        <taxon>Tunturiibacter</taxon>
    </lineage>
</organism>
<dbReference type="InterPro" id="IPR050879">
    <property type="entry name" value="Acyltransferase_3"/>
</dbReference>
<proteinExistence type="predicted"/>
<reference evidence="3 4" key="1">
    <citation type="submission" date="2020-07" db="EMBL/GenBank/DDBJ databases">
        <title>Genomic Encyclopedia of Type Strains, Phase IV (KMG-V): Genome sequencing to study the core and pangenomes of soil and plant-associated prokaryotes.</title>
        <authorList>
            <person name="Whitman W."/>
        </authorList>
    </citation>
    <scope>NUCLEOTIDE SEQUENCE [LARGE SCALE GENOMIC DNA]</scope>
    <source>
        <strain evidence="3 4">M8UP22</strain>
    </source>
</reference>
<dbReference type="GO" id="GO:0016747">
    <property type="term" value="F:acyltransferase activity, transferring groups other than amino-acyl groups"/>
    <property type="evidence" value="ECO:0007669"/>
    <property type="project" value="InterPro"/>
</dbReference>
<feature type="transmembrane region" description="Helical" evidence="1">
    <location>
        <begin position="294"/>
        <end position="312"/>
    </location>
</feature>
<dbReference type="PANTHER" id="PTHR23028">
    <property type="entry name" value="ACETYLTRANSFERASE"/>
    <property type="match status" value="1"/>
</dbReference>
<gene>
    <name evidence="3" type="ORF">HDF08_001915</name>
</gene>
<dbReference type="Pfam" id="PF01757">
    <property type="entry name" value="Acyl_transf_3"/>
    <property type="match status" value="1"/>
</dbReference>
<dbReference type="GO" id="GO:0016020">
    <property type="term" value="C:membrane"/>
    <property type="evidence" value="ECO:0007669"/>
    <property type="project" value="TreeGrafter"/>
</dbReference>
<comment type="caution">
    <text evidence="3">The sequence shown here is derived from an EMBL/GenBank/DDBJ whole genome shotgun (WGS) entry which is preliminary data.</text>
</comment>
<feature type="transmembrane region" description="Helical" evidence="1">
    <location>
        <begin position="189"/>
        <end position="214"/>
    </location>
</feature>
<dbReference type="PANTHER" id="PTHR23028:SF53">
    <property type="entry name" value="ACYL_TRANSF_3 DOMAIN-CONTAINING PROTEIN"/>
    <property type="match status" value="1"/>
</dbReference>